<dbReference type="SUPFAM" id="SSF51569">
    <property type="entry name" value="Aldolase"/>
    <property type="match status" value="1"/>
</dbReference>
<dbReference type="InterPro" id="IPR051690">
    <property type="entry name" value="PseI-like"/>
</dbReference>
<dbReference type="Pfam" id="PF03102">
    <property type="entry name" value="NeuB"/>
    <property type="match status" value="1"/>
</dbReference>
<name>X1CNE7_9ZZZZ</name>
<proteinExistence type="predicted"/>
<dbReference type="PANTHER" id="PTHR42966:SF3">
    <property type="entry name" value="BLR5971 PROTEIN"/>
    <property type="match status" value="1"/>
</dbReference>
<dbReference type="GO" id="GO:0016051">
    <property type="term" value="P:carbohydrate biosynthetic process"/>
    <property type="evidence" value="ECO:0007669"/>
    <property type="project" value="InterPro"/>
</dbReference>
<reference evidence="2" key="1">
    <citation type="journal article" date="2014" name="Front. Microbiol.">
        <title>High frequency of phylogenetically diverse reductive dehalogenase-homologous genes in deep subseafloor sedimentary metagenomes.</title>
        <authorList>
            <person name="Kawai M."/>
            <person name="Futagami T."/>
            <person name="Toyoda A."/>
            <person name="Takaki Y."/>
            <person name="Nishi S."/>
            <person name="Hori S."/>
            <person name="Arai W."/>
            <person name="Tsubouchi T."/>
            <person name="Morono Y."/>
            <person name="Uchiyama I."/>
            <person name="Ito T."/>
            <person name="Fujiyama A."/>
            <person name="Inagaki F."/>
            <person name="Takami H."/>
        </authorList>
    </citation>
    <scope>NUCLEOTIDE SEQUENCE</scope>
    <source>
        <strain evidence="2">Expedition CK06-06</strain>
    </source>
</reference>
<dbReference type="PANTHER" id="PTHR42966">
    <property type="entry name" value="N-ACETYLNEURAMINATE SYNTHASE"/>
    <property type="match status" value="1"/>
</dbReference>
<comment type="caution">
    <text evidence="2">The sequence shown here is derived from an EMBL/GenBank/DDBJ whole genome shotgun (WGS) entry which is preliminary data.</text>
</comment>
<protein>
    <recommendedName>
        <fullName evidence="1">PseI/NeuA/B-like domain-containing protein</fullName>
    </recommendedName>
</protein>
<dbReference type="GO" id="GO:0047444">
    <property type="term" value="F:N-acylneuraminate-9-phosphate synthase activity"/>
    <property type="evidence" value="ECO:0007669"/>
    <property type="project" value="TreeGrafter"/>
</dbReference>
<dbReference type="AlphaFoldDB" id="X1CNE7"/>
<dbReference type="InterPro" id="IPR013132">
    <property type="entry name" value="PseI/NeuA/B-like_N"/>
</dbReference>
<evidence type="ECO:0000313" key="2">
    <source>
        <dbReference type="EMBL" id="GAG97673.1"/>
    </source>
</evidence>
<gene>
    <name evidence="2" type="ORF">S01H4_45251</name>
</gene>
<evidence type="ECO:0000259" key="1">
    <source>
        <dbReference type="Pfam" id="PF03102"/>
    </source>
</evidence>
<accession>X1CNE7</accession>
<organism evidence="2">
    <name type="scientific">marine sediment metagenome</name>
    <dbReference type="NCBI Taxonomy" id="412755"/>
    <lineage>
        <taxon>unclassified sequences</taxon>
        <taxon>metagenomes</taxon>
        <taxon>ecological metagenomes</taxon>
    </lineage>
</organism>
<dbReference type="Gene3D" id="3.20.20.70">
    <property type="entry name" value="Aldolase class I"/>
    <property type="match status" value="1"/>
</dbReference>
<feature type="domain" description="PseI/NeuA/B-like" evidence="1">
    <location>
        <begin position="28"/>
        <end position="102"/>
    </location>
</feature>
<dbReference type="EMBL" id="BART01025175">
    <property type="protein sequence ID" value="GAG97673.1"/>
    <property type="molecule type" value="Genomic_DNA"/>
</dbReference>
<sequence>MIIHKDKIYIIAEIGGNHEGDFEKARSLMKQAIDSGADSVKFQVYSGRSLANIKEDPDRVNHFNRFALKDEEYVALAKECREFGADFNASIWNEKHIELLDEYLT</sequence>
<dbReference type="InterPro" id="IPR013785">
    <property type="entry name" value="Aldolase_TIM"/>
</dbReference>